<evidence type="ECO:0000313" key="7">
    <source>
        <dbReference type="EMBL" id="MBB6713606.1"/>
    </source>
</evidence>
<evidence type="ECO:0008006" key="9">
    <source>
        <dbReference type="Google" id="ProtNLM"/>
    </source>
</evidence>
<dbReference type="CDD" id="cd22786">
    <property type="entry name" value="DPBB_YuiC-like"/>
    <property type="match status" value="1"/>
</dbReference>
<evidence type="ECO:0000313" key="8">
    <source>
        <dbReference type="Proteomes" id="UP000585258"/>
    </source>
</evidence>
<dbReference type="GO" id="GO:0004553">
    <property type="term" value="F:hydrolase activity, hydrolyzing O-glycosyl compounds"/>
    <property type="evidence" value="ECO:0007669"/>
    <property type="project" value="InterPro"/>
</dbReference>
<dbReference type="RefSeq" id="WP_185163407.1">
    <property type="nucleotide sequence ID" value="NZ_JACKWY010000001.1"/>
</dbReference>
<feature type="signal peptide" evidence="4">
    <location>
        <begin position="1"/>
        <end position="24"/>
    </location>
</feature>
<dbReference type="Gene3D" id="2.40.40.10">
    <property type="entry name" value="RlpA-like domain"/>
    <property type="match status" value="1"/>
</dbReference>
<feature type="region of interest" description="Disordered" evidence="3">
    <location>
        <begin position="286"/>
        <end position="305"/>
    </location>
</feature>
<feature type="chain" id="PRO_5030869822" description="3D (Asp-Asp-Asp) domain-containing protein" evidence="4">
    <location>
        <begin position="25"/>
        <end position="408"/>
    </location>
</feature>
<evidence type="ECO:0000256" key="2">
    <source>
        <dbReference type="SAM" id="Coils"/>
    </source>
</evidence>
<organism evidence="7 8">
    <name type="scientific">Clostridium gasigenes</name>
    <dbReference type="NCBI Taxonomy" id="94869"/>
    <lineage>
        <taxon>Bacteria</taxon>
        <taxon>Bacillati</taxon>
        <taxon>Bacillota</taxon>
        <taxon>Clostridia</taxon>
        <taxon>Eubacteriales</taxon>
        <taxon>Clostridiaceae</taxon>
        <taxon>Clostridium</taxon>
    </lineage>
</organism>
<dbReference type="PANTHER" id="PTHR39160:SF4">
    <property type="entry name" value="RESUSCITATION-PROMOTING FACTOR RPFB"/>
    <property type="match status" value="1"/>
</dbReference>
<evidence type="ECO:0000259" key="5">
    <source>
        <dbReference type="Pfam" id="PF06725"/>
    </source>
</evidence>
<dbReference type="Proteomes" id="UP000585258">
    <property type="component" value="Unassembled WGS sequence"/>
</dbReference>
<keyword evidence="2" id="KW-0175">Coiled coil</keyword>
<dbReference type="Pfam" id="PF06725">
    <property type="entry name" value="3D"/>
    <property type="match status" value="1"/>
</dbReference>
<dbReference type="Gene3D" id="6.10.250.3150">
    <property type="match status" value="1"/>
</dbReference>
<dbReference type="InterPro" id="IPR057309">
    <property type="entry name" value="PcsB_CC"/>
</dbReference>
<keyword evidence="1 4" id="KW-0732">Signal</keyword>
<reference evidence="7 8" key="1">
    <citation type="submission" date="2020-08" db="EMBL/GenBank/DDBJ databases">
        <title>Clostridia isolated from Swiss meat.</title>
        <authorList>
            <person name="Wambui J."/>
            <person name="Stevens M.J.A."/>
            <person name="Stephan R."/>
        </authorList>
    </citation>
    <scope>NUCLEOTIDE SEQUENCE [LARGE SCALE GENOMIC DNA]</scope>
    <source>
        <strain evidence="7 8">CM001</strain>
    </source>
</reference>
<dbReference type="InterPro" id="IPR010611">
    <property type="entry name" value="3D_dom"/>
</dbReference>
<evidence type="ECO:0000256" key="1">
    <source>
        <dbReference type="ARBA" id="ARBA00022729"/>
    </source>
</evidence>
<sequence>MIKKVLLLTTIVALCFNTSYVSFATTLTPAQAIEESKVKYEQLDDTITTLNSEISKLNIEIEGINYKLNATNTEIEETGLQIKLINSQIEEAKADIEKNQEILDKRIRSMYESNTNTDMLIYIMTSDNLLDAFNRVYSMSKIVSLDKQMINEINEKSAFLIKGADDLNKNQSDLNILKTSALKDLASVNEKQSTQQESLNELNSQKANVASIIEANEEKLISHALSIINLDSSTSLELTSAISTLKSLIAQISSDYVLDLANTAILDGQAKIDAIEIENSKNAVINNNNSSTTNNNNNSGNGNSTSGDGEYLATYAMSATAYTGGTITAYGFKPVRDPNGISTISVDPSVIPLGSKVLIPGYGYAIASDTGGAIKGNIIDLYLNSHEECVSWGRQNVTLHLIALPGTW</sequence>
<evidence type="ECO:0000259" key="6">
    <source>
        <dbReference type="Pfam" id="PF24568"/>
    </source>
</evidence>
<dbReference type="SUPFAM" id="SSF50685">
    <property type="entry name" value="Barwin-like endoglucanases"/>
    <property type="match status" value="1"/>
</dbReference>
<proteinExistence type="predicted"/>
<dbReference type="PANTHER" id="PTHR39160">
    <property type="entry name" value="CELL WALL-BINDING PROTEIN YOCH"/>
    <property type="match status" value="1"/>
</dbReference>
<dbReference type="GO" id="GO:0019867">
    <property type="term" value="C:outer membrane"/>
    <property type="evidence" value="ECO:0007669"/>
    <property type="project" value="InterPro"/>
</dbReference>
<evidence type="ECO:0000256" key="4">
    <source>
        <dbReference type="SAM" id="SignalP"/>
    </source>
</evidence>
<dbReference type="InterPro" id="IPR036908">
    <property type="entry name" value="RlpA-like_sf"/>
</dbReference>
<dbReference type="AlphaFoldDB" id="A0A7X0SDI5"/>
<feature type="coiled-coil region" evidence="2">
    <location>
        <begin position="185"/>
        <end position="219"/>
    </location>
</feature>
<protein>
    <recommendedName>
        <fullName evidence="9">3D (Asp-Asp-Asp) domain-containing protein</fullName>
    </recommendedName>
</protein>
<feature type="domain" description="3D" evidence="5">
    <location>
        <begin position="342"/>
        <end position="401"/>
    </location>
</feature>
<name>A0A7X0SDI5_9CLOT</name>
<dbReference type="GO" id="GO:0009254">
    <property type="term" value="P:peptidoglycan turnover"/>
    <property type="evidence" value="ECO:0007669"/>
    <property type="project" value="InterPro"/>
</dbReference>
<dbReference type="Pfam" id="PF24568">
    <property type="entry name" value="CC_PcsB"/>
    <property type="match status" value="1"/>
</dbReference>
<dbReference type="InterPro" id="IPR051933">
    <property type="entry name" value="Resuscitation_pf_RpfB"/>
</dbReference>
<comment type="caution">
    <text evidence="7">The sequence shown here is derived from an EMBL/GenBank/DDBJ whole genome shotgun (WGS) entry which is preliminary data.</text>
</comment>
<evidence type="ECO:0000256" key="3">
    <source>
        <dbReference type="SAM" id="MobiDB-lite"/>
    </source>
</evidence>
<feature type="domain" description="Peptidoglycan hydrolase PcsB coiled-coil" evidence="6">
    <location>
        <begin position="89"/>
        <end position="156"/>
    </location>
</feature>
<accession>A0A7X0SDI5</accession>
<feature type="coiled-coil region" evidence="2">
    <location>
        <begin position="33"/>
        <end position="106"/>
    </location>
</feature>
<gene>
    <name evidence="7" type="ORF">H7E68_02505</name>
</gene>
<dbReference type="EMBL" id="JACKWY010000001">
    <property type="protein sequence ID" value="MBB6713606.1"/>
    <property type="molecule type" value="Genomic_DNA"/>
</dbReference>